<keyword evidence="2" id="KW-0808">Transferase</keyword>
<evidence type="ECO:0000256" key="2">
    <source>
        <dbReference type="ARBA" id="ARBA00022679"/>
    </source>
</evidence>
<evidence type="ECO:0000256" key="6">
    <source>
        <dbReference type="ARBA" id="ARBA00022786"/>
    </source>
</evidence>
<keyword evidence="6" id="KW-0833">Ubl conjugation pathway</keyword>
<feature type="transmembrane region" description="Helical" evidence="11">
    <location>
        <begin position="80"/>
        <end position="104"/>
    </location>
</feature>
<evidence type="ECO:0000256" key="1">
    <source>
        <dbReference type="ARBA" id="ARBA00004141"/>
    </source>
</evidence>
<evidence type="ECO:0000256" key="9">
    <source>
        <dbReference type="ARBA" id="ARBA00023136"/>
    </source>
</evidence>
<dbReference type="OMA" id="SNRNNCE"/>
<feature type="domain" description="RING-CH-type" evidence="13">
    <location>
        <begin position="1"/>
        <end position="54"/>
    </location>
</feature>
<name>R7U5R7_CAPTE</name>
<dbReference type="AlphaFoldDB" id="R7U5R7"/>
<evidence type="ECO:0000256" key="7">
    <source>
        <dbReference type="ARBA" id="ARBA00022833"/>
    </source>
</evidence>
<dbReference type="STRING" id="283909.R7U5R7"/>
<dbReference type="InterPro" id="IPR011016">
    <property type="entry name" value="Znf_RING-CH"/>
</dbReference>
<organism evidence="14">
    <name type="scientific">Capitella teleta</name>
    <name type="common">Polychaete worm</name>
    <dbReference type="NCBI Taxonomy" id="283909"/>
    <lineage>
        <taxon>Eukaryota</taxon>
        <taxon>Metazoa</taxon>
        <taxon>Spiralia</taxon>
        <taxon>Lophotrochozoa</taxon>
        <taxon>Annelida</taxon>
        <taxon>Polychaeta</taxon>
        <taxon>Sedentaria</taxon>
        <taxon>Scolecida</taxon>
        <taxon>Capitellidae</taxon>
        <taxon>Capitella</taxon>
    </lineage>
</organism>
<evidence type="ECO:0000259" key="12">
    <source>
        <dbReference type="PROSITE" id="PS50089"/>
    </source>
</evidence>
<dbReference type="EMBL" id="AMQN01009330">
    <property type="status" value="NOT_ANNOTATED_CDS"/>
    <property type="molecule type" value="Genomic_DNA"/>
</dbReference>
<evidence type="ECO:0000256" key="8">
    <source>
        <dbReference type="ARBA" id="ARBA00022989"/>
    </source>
</evidence>
<dbReference type="SMART" id="SM00744">
    <property type="entry name" value="RINGv"/>
    <property type="match status" value="1"/>
</dbReference>
<keyword evidence="3 11" id="KW-0812">Transmembrane</keyword>
<dbReference type="SUPFAM" id="SSF57850">
    <property type="entry name" value="RING/U-box"/>
    <property type="match status" value="1"/>
</dbReference>
<dbReference type="Proteomes" id="UP000014760">
    <property type="component" value="Unassembled WGS sequence"/>
</dbReference>
<dbReference type="InterPro" id="IPR001841">
    <property type="entry name" value="Znf_RING"/>
</dbReference>
<dbReference type="PROSITE" id="PS51292">
    <property type="entry name" value="ZF_RING_CH"/>
    <property type="match status" value="1"/>
</dbReference>
<evidence type="ECO:0000313" key="16">
    <source>
        <dbReference type="Proteomes" id="UP000014760"/>
    </source>
</evidence>
<protein>
    <submittedName>
        <fullName evidence="14 15">Uncharacterized protein</fullName>
    </submittedName>
</protein>
<keyword evidence="16" id="KW-1185">Reference proteome</keyword>
<dbReference type="GO" id="GO:0008270">
    <property type="term" value="F:zinc ion binding"/>
    <property type="evidence" value="ECO:0007669"/>
    <property type="project" value="UniProtKB-KW"/>
</dbReference>
<dbReference type="EnsemblMetazoa" id="CapteT55512">
    <property type="protein sequence ID" value="CapteP55512"/>
    <property type="gene ID" value="CapteG55512"/>
</dbReference>
<comment type="subcellular location">
    <subcellularLocation>
        <location evidence="1">Membrane</location>
        <topology evidence="1">Multi-pass membrane protein</topology>
    </subcellularLocation>
</comment>
<keyword evidence="8 11" id="KW-1133">Transmembrane helix</keyword>
<evidence type="ECO:0000256" key="4">
    <source>
        <dbReference type="ARBA" id="ARBA00022723"/>
    </source>
</evidence>
<feature type="non-terminal residue" evidence="14">
    <location>
        <position position="1"/>
    </location>
</feature>
<dbReference type="GO" id="GO:0016020">
    <property type="term" value="C:membrane"/>
    <property type="evidence" value="ECO:0007669"/>
    <property type="project" value="UniProtKB-SubCell"/>
</dbReference>
<keyword evidence="4" id="KW-0479">Metal-binding</keyword>
<accession>R7U5R7</accession>
<reference evidence="14 16" key="2">
    <citation type="journal article" date="2013" name="Nature">
        <title>Insights into bilaterian evolution from three spiralian genomes.</title>
        <authorList>
            <person name="Simakov O."/>
            <person name="Marletaz F."/>
            <person name="Cho S.J."/>
            <person name="Edsinger-Gonzales E."/>
            <person name="Havlak P."/>
            <person name="Hellsten U."/>
            <person name="Kuo D.H."/>
            <person name="Larsson T."/>
            <person name="Lv J."/>
            <person name="Arendt D."/>
            <person name="Savage R."/>
            <person name="Osoegawa K."/>
            <person name="de Jong P."/>
            <person name="Grimwood J."/>
            <person name="Chapman J.A."/>
            <person name="Shapiro H."/>
            <person name="Aerts A."/>
            <person name="Otillar R.P."/>
            <person name="Terry A.Y."/>
            <person name="Boore J.L."/>
            <person name="Grigoriev I.V."/>
            <person name="Lindberg D.R."/>
            <person name="Seaver E.C."/>
            <person name="Weisblat D.A."/>
            <person name="Putnam N.H."/>
            <person name="Rokhsar D.S."/>
        </authorList>
    </citation>
    <scope>NUCLEOTIDE SEQUENCE</scope>
    <source>
        <strain evidence="14 16">I ESC-2004</strain>
    </source>
</reference>
<dbReference type="Gene3D" id="3.30.40.10">
    <property type="entry name" value="Zinc/RING finger domain, C3HC4 (zinc finger)"/>
    <property type="match status" value="1"/>
</dbReference>
<keyword evidence="5 10" id="KW-0863">Zinc-finger</keyword>
<dbReference type="GO" id="GO:0004842">
    <property type="term" value="F:ubiquitin-protein transferase activity"/>
    <property type="evidence" value="ECO:0007669"/>
    <property type="project" value="TreeGrafter"/>
</dbReference>
<dbReference type="PANTHER" id="PTHR46065:SF3">
    <property type="entry name" value="FI20425P1"/>
    <property type="match status" value="1"/>
</dbReference>
<evidence type="ECO:0000313" key="15">
    <source>
        <dbReference type="EnsemblMetazoa" id="CapteP55512"/>
    </source>
</evidence>
<dbReference type="EMBL" id="KB305155">
    <property type="protein sequence ID" value="ELU01324.1"/>
    <property type="molecule type" value="Genomic_DNA"/>
</dbReference>
<feature type="transmembrane region" description="Helical" evidence="11">
    <location>
        <begin position="116"/>
        <end position="139"/>
    </location>
</feature>
<evidence type="ECO:0000256" key="5">
    <source>
        <dbReference type="ARBA" id="ARBA00022771"/>
    </source>
</evidence>
<dbReference type="PANTHER" id="PTHR46065">
    <property type="entry name" value="E3 UBIQUITIN-PROTEIN LIGASE MARCH 2/3 FAMILY MEMBER"/>
    <property type="match status" value="1"/>
</dbReference>
<reference evidence="15" key="3">
    <citation type="submission" date="2015-06" db="UniProtKB">
        <authorList>
            <consortium name="EnsemblMetazoa"/>
        </authorList>
    </citation>
    <scope>IDENTIFICATION</scope>
</reference>
<proteinExistence type="predicted"/>
<gene>
    <name evidence="14" type="ORF">CAPTEDRAFT_55512</name>
</gene>
<dbReference type="PROSITE" id="PS50089">
    <property type="entry name" value="ZF_RING_2"/>
    <property type="match status" value="1"/>
</dbReference>
<reference evidence="16" key="1">
    <citation type="submission" date="2012-12" db="EMBL/GenBank/DDBJ databases">
        <authorList>
            <person name="Hellsten U."/>
            <person name="Grimwood J."/>
            <person name="Chapman J.A."/>
            <person name="Shapiro H."/>
            <person name="Aerts A."/>
            <person name="Otillar R.P."/>
            <person name="Terry A.Y."/>
            <person name="Boore J.L."/>
            <person name="Simakov O."/>
            <person name="Marletaz F."/>
            <person name="Cho S.-J."/>
            <person name="Edsinger-Gonzales E."/>
            <person name="Havlak P."/>
            <person name="Kuo D.-H."/>
            <person name="Larsson T."/>
            <person name="Lv J."/>
            <person name="Arendt D."/>
            <person name="Savage R."/>
            <person name="Osoegawa K."/>
            <person name="de Jong P."/>
            <person name="Lindberg D.R."/>
            <person name="Seaver E.C."/>
            <person name="Weisblat D.A."/>
            <person name="Putnam N.H."/>
            <person name="Grigoriev I.V."/>
            <person name="Rokhsar D.S."/>
        </authorList>
    </citation>
    <scope>NUCLEOTIDE SEQUENCE</scope>
    <source>
        <strain evidence="16">I ESC-2004</strain>
    </source>
</reference>
<dbReference type="HOGENOM" id="CLU_096532_1_1_1"/>
<dbReference type="OrthoDB" id="273089at2759"/>
<dbReference type="Pfam" id="PF12906">
    <property type="entry name" value="RINGv"/>
    <property type="match status" value="1"/>
</dbReference>
<evidence type="ECO:0000256" key="10">
    <source>
        <dbReference type="PROSITE-ProRule" id="PRU00175"/>
    </source>
</evidence>
<feature type="domain" description="RING-type" evidence="12">
    <location>
        <begin position="2"/>
        <end position="48"/>
    </location>
</feature>
<dbReference type="InterPro" id="IPR013083">
    <property type="entry name" value="Znf_RING/FYVE/PHD"/>
</dbReference>
<evidence type="ECO:0000259" key="13">
    <source>
        <dbReference type="PROSITE" id="PS51292"/>
    </source>
</evidence>
<evidence type="ECO:0000313" key="14">
    <source>
        <dbReference type="EMBL" id="ELU01324.1"/>
    </source>
</evidence>
<sequence>FCRICHEGEEREVLLSPCRCAGSMGLVHRSCIERWLSTKHSATCEICNFKFCVSEESPPLCSWFRHPTRPSDRRNMIGDLVCFVLLTPLAAVSVWLCCSGALHYMSSTENERWEVVGLASLSAFLIVIYCVWCFVALRYHLRVFLDWRRTN</sequence>
<feature type="non-terminal residue" evidence="14">
    <location>
        <position position="151"/>
    </location>
</feature>
<keyword evidence="7" id="KW-0862">Zinc</keyword>
<evidence type="ECO:0000256" key="3">
    <source>
        <dbReference type="ARBA" id="ARBA00022692"/>
    </source>
</evidence>
<keyword evidence="9 11" id="KW-0472">Membrane</keyword>
<dbReference type="GO" id="GO:0016567">
    <property type="term" value="P:protein ubiquitination"/>
    <property type="evidence" value="ECO:0007669"/>
    <property type="project" value="TreeGrafter"/>
</dbReference>
<evidence type="ECO:0000256" key="11">
    <source>
        <dbReference type="SAM" id="Phobius"/>
    </source>
</evidence>